<comment type="pathway">
    <text evidence="1">Cofactor biosynthesis; adenosylcobalamin biosynthesis.</text>
</comment>
<accession>D9PXM3</accession>
<evidence type="ECO:0000256" key="2">
    <source>
        <dbReference type="ARBA" id="ARBA00022573"/>
    </source>
</evidence>
<dbReference type="PANTHER" id="PTHR36925:SF1">
    <property type="entry name" value="COBALT-PRECORRIN-6A REDUCTASE"/>
    <property type="match status" value="1"/>
</dbReference>
<dbReference type="GeneID" id="77400160"/>
<dbReference type="OrthoDB" id="6027at2157"/>
<proteinExistence type="predicted"/>
<name>D9PXM3_METTM</name>
<dbReference type="RefSeq" id="WP_013296183.1">
    <property type="nucleotide sequence ID" value="NC_014408.1"/>
</dbReference>
<dbReference type="Pfam" id="PF02571">
    <property type="entry name" value="CbiJ"/>
    <property type="match status" value="1"/>
</dbReference>
<evidence type="ECO:0000256" key="1">
    <source>
        <dbReference type="ARBA" id="ARBA00004953"/>
    </source>
</evidence>
<organism evidence="4 5">
    <name type="scientific">Methanothermobacter marburgensis (strain ATCC BAA-927 / DSM 2133 / JCM 14651 / NBRC 100331 / OCM 82 / Marburg)</name>
    <name type="common">Methanobacterium thermoautotrophicum</name>
    <dbReference type="NCBI Taxonomy" id="79929"/>
    <lineage>
        <taxon>Archaea</taxon>
        <taxon>Methanobacteriati</taxon>
        <taxon>Methanobacteriota</taxon>
        <taxon>Methanomada group</taxon>
        <taxon>Methanobacteria</taxon>
        <taxon>Methanobacteriales</taxon>
        <taxon>Methanobacteriaceae</taxon>
        <taxon>Methanothermobacter</taxon>
    </lineage>
</organism>
<keyword evidence="5" id="KW-1185">Reference proteome</keyword>
<dbReference type="HOGENOM" id="CLU_068627_0_0_2"/>
<dbReference type="EC" id="1.3.1.54" evidence="4"/>
<dbReference type="InterPro" id="IPR003723">
    <property type="entry name" value="Precorrin-6x_reduct"/>
</dbReference>
<dbReference type="PaxDb" id="79929-MTBMA_c13840"/>
<dbReference type="EMBL" id="CP001710">
    <property type="protein sequence ID" value="ADL58971.1"/>
    <property type="molecule type" value="Genomic_DNA"/>
</dbReference>
<evidence type="ECO:0000313" key="5">
    <source>
        <dbReference type="Proteomes" id="UP000000345"/>
    </source>
</evidence>
<reference evidence="4 5" key="2">
    <citation type="journal article" date="2010" name="J. Bacteriol.">
        <title>Complete genome sequence of Methanothermobacter marburgensis, a methanoarchaeon model organism.</title>
        <authorList>
            <person name="Liesegang H."/>
            <person name="Kaster A.K."/>
            <person name="Wiezer A."/>
            <person name="Goenrich M."/>
            <person name="Wollherr A."/>
            <person name="Seedorf H."/>
            <person name="Gottschalk G."/>
            <person name="Thauer R.K."/>
        </authorList>
    </citation>
    <scope>NUCLEOTIDE SEQUENCE [LARGE SCALE GENOMIC DNA]</scope>
    <source>
        <strain evidence="5">ATCC BAA-927 / DSM 2133 / JCM 14651 / NBRC 100331 / OCM 82 / Marburg</strain>
    </source>
</reference>
<evidence type="ECO:0000313" key="4">
    <source>
        <dbReference type="EMBL" id="ADL58971.1"/>
    </source>
</evidence>
<gene>
    <name evidence="4" type="primary">cbiJ</name>
    <name evidence="4" type="ordered locus">MTBMA_c13840</name>
</gene>
<dbReference type="PROSITE" id="PS51014">
    <property type="entry name" value="COBK_CBIJ"/>
    <property type="match status" value="1"/>
</dbReference>
<dbReference type="GO" id="GO:0016994">
    <property type="term" value="F:precorrin-6A reductase activity"/>
    <property type="evidence" value="ECO:0007669"/>
    <property type="project" value="UniProtKB-EC"/>
</dbReference>
<dbReference type="Proteomes" id="UP000000345">
    <property type="component" value="Chromosome"/>
</dbReference>
<dbReference type="NCBIfam" id="TIGR00715">
    <property type="entry name" value="precor6x_red"/>
    <property type="match status" value="1"/>
</dbReference>
<evidence type="ECO:0000256" key="3">
    <source>
        <dbReference type="ARBA" id="ARBA00023002"/>
    </source>
</evidence>
<dbReference type="PATRIC" id="fig|79929.8.peg.1348"/>
<keyword evidence="3 4" id="KW-0560">Oxidoreductase</keyword>
<protein>
    <submittedName>
        <fullName evidence="4">Precorrin-6X reductase</fullName>
        <ecNumber evidence="4">1.3.1.54</ecNumber>
    </submittedName>
</protein>
<dbReference type="AlphaFoldDB" id="D9PXM3"/>
<keyword evidence="2" id="KW-0169">Cobalamin biosynthesis</keyword>
<dbReference type="STRING" id="79929.MTBMA_c13840"/>
<dbReference type="PANTHER" id="PTHR36925">
    <property type="entry name" value="COBALT-PRECORRIN-6A REDUCTASE"/>
    <property type="match status" value="1"/>
</dbReference>
<dbReference type="GeneID" id="9705093"/>
<dbReference type="KEGG" id="mmg:MTBMA_c13840"/>
<sequence length="265" mass="28990">MNVIVMAGTRDARRIIEELSRDPRIDITATATTEYGAELAESSGALRTVRGPLDRSGLGELIDEIGAELLIDATHPFATRATENALLACHDTGITYLRFERPLLDVEGAIRVESFREAGEVASSLLREGEVAMHLAGVSTLPEVLESLDPERVAVRVLPQTSSIEACHRLGVPPEQIIAMQGTFSPEMNRVLMKEYRAGAVITKDSGETGGLREKVATASELGIPIILVERPRVDLKGEKVFHDINELVEYVTEILNKKETDNCF</sequence>
<dbReference type="UniPathway" id="UPA00148"/>
<reference key="1">
    <citation type="submission" date="2009-08" db="EMBL/GenBank/DDBJ databases">
        <title>The genome sequence of Methanothermobacter marburgensis.</title>
        <authorList>
            <person name="Kaster A."/>
            <person name="Seedorf H."/>
            <person name="Goenrich M."/>
            <person name="Wiezer A."/>
            <person name="Liesegang H."/>
            <person name="Thauer R."/>
            <person name="Gottschalk G."/>
        </authorList>
    </citation>
    <scope>NUCLEOTIDE SEQUENCE</scope>
    <source>
        <strain>Marburg</strain>
    </source>
</reference>
<dbReference type="GO" id="GO:0009236">
    <property type="term" value="P:cobalamin biosynthetic process"/>
    <property type="evidence" value="ECO:0007669"/>
    <property type="project" value="UniProtKB-UniPathway"/>
</dbReference>